<feature type="compositionally biased region" description="Basic and acidic residues" evidence="1">
    <location>
        <begin position="38"/>
        <end position="53"/>
    </location>
</feature>
<feature type="compositionally biased region" description="Low complexity" evidence="1">
    <location>
        <begin position="1"/>
        <end position="17"/>
    </location>
</feature>
<evidence type="ECO:0000313" key="2">
    <source>
        <dbReference type="EMBL" id="OQJ62340.1"/>
    </source>
</evidence>
<evidence type="ECO:0000256" key="1">
    <source>
        <dbReference type="SAM" id="MobiDB-lite"/>
    </source>
</evidence>
<dbReference type="Proteomes" id="UP000215316">
    <property type="component" value="Unassembled WGS sequence"/>
</dbReference>
<name>A0A225C9D0_9MICO</name>
<feature type="region of interest" description="Disordered" evidence="1">
    <location>
        <begin position="1"/>
        <end position="53"/>
    </location>
</feature>
<accession>A0A225C9D0</accession>
<gene>
    <name evidence="2" type="ORF">B5P24_04620</name>
</gene>
<organism evidence="2 3">
    <name type="scientific">Clavibacter tessellarius</name>
    <dbReference type="NCBI Taxonomy" id="31965"/>
    <lineage>
        <taxon>Bacteria</taxon>
        <taxon>Bacillati</taxon>
        <taxon>Actinomycetota</taxon>
        <taxon>Actinomycetes</taxon>
        <taxon>Micrococcales</taxon>
        <taxon>Microbacteriaceae</taxon>
        <taxon>Clavibacter</taxon>
    </lineage>
</organism>
<sequence length="102" mass="11065">MTTDAARSSARSAASSAVRGTSRIPRHARRRMSPIDARGVREQDHARTMSDSRDQIVFTVEEGGVYAGVLDEVLSGGEVPGAQRVQLLLLRDRLNGEFDGRG</sequence>
<proteinExistence type="predicted"/>
<comment type="caution">
    <text evidence="2">The sequence shown here is derived from an EMBL/GenBank/DDBJ whole genome shotgun (WGS) entry which is preliminary data.</text>
</comment>
<reference evidence="2" key="1">
    <citation type="submission" date="2017-08" db="EMBL/GenBank/DDBJ databases">
        <title>Genomes of multiple Clavibacter strains from different subspecies.</title>
        <authorList>
            <person name="Yuan X.-K."/>
            <person name="Li X.-S."/>
            <person name="Nie J."/>
            <person name="De Boer S.H."/>
        </authorList>
    </citation>
    <scope>NUCLEOTIDE SEQUENCE [LARGE SCALE GENOMIC DNA]</scope>
    <source>
        <strain evidence="2">ATCC 33566</strain>
    </source>
</reference>
<protein>
    <submittedName>
        <fullName evidence="2">Uncharacterized protein</fullName>
    </submittedName>
</protein>
<dbReference type="EMBL" id="MZMQ01000001">
    <property type="protein sequence ID" value="OQJ62340.1"/>
    <property type="molecule type" value="Genomic_DNA"/>
</dbReference>
<evidence type="ECO:0000313" key="3">
    <source>
        <dbReference type="Proteomes" id="UP000215316"/>
    </source>
</evidence>
<keyword evidence="3" id="KW-1185">Reference proteome</keyword>
<dbReference type="AlphaFoldDB" id="A0A225C9D0"/>